<dbReference type="GO" id="GO:1990077">
    <property type="term" value="C:primosome complex"/>
    <property type="evidence" value="ECO:0007669"/>
    <property type="project" value="UniProtKB-UniRule"/>
</dbReference>
<evidence type="ECO:0000256" key="7">
    <source>
        <dbReference type="ARBA" id="ARBA00022833"/>
    </source>
</evidence>
<dbReference type="SUPFAM" id="SSF52540">
    <property type="entry name" value="P-loop containing nucleoside triphosphate hydrolases"/>
    <property type="match status" value="2"/>
</dbReference>
<dbReference type="Proteomes" id="UP000308828">
    <property type="component" value="Unassembled WGS sequence"/>
</dbReference>
<dbReference type="InterPro" id="IPR041236">
    <property type="entry name" value="PriA_C"/>
</dbReference>
<keyword evidence="1 12" id="KW-0639">Primosome</keyword>
<evidence type="ECO:0000256" key="3">
    <source>
        <dbReference type="ARBA" id="ARBA00022723"/>
    </source>
</evidence>
<comment type="caution">
    <text evidence="14">The sequence shown here is derived from an EMBL/GenBank/DDBJ whole genome shotgun (WGS) entry which is preliminary data.</text>
</comment>
<dbReference type="RefSeq" id="WP_136599177.1">
    <property type="nucleotide sequence ID" value="NZ_STGV01000004.1"/>
</dbReference>
<evidence type="ECO:0000256" key="6">
    <source>
        <dbReference type="ARBA" id="ARBA00022806"/>
    </source>
</evidence>
<dbReference type="Gene3D" id="3.40.50.300">
    <property type="entry name" value="P-loop containing nucleotide triphosphate hydrolases"/>
    <property type="match status" value="2"/>
</dbReference>
<keyword evidence="3 12" id="KW-0479">Metal-binding</keyword>
<feature type="binding site" evidence="12">
    <location>
        <position position="455"/>
    </location>
    <ligand>
        <name>Zn(2+)</name>
        <dbReference type="ChEBI" id="CHEBI:29105"/>
        <label>2</label>
    </ligand>
</feature>
<dbReference type="PROSITE" id="PS51192">
    <property type="entry name" value="HELICASE_ATP_BIND_1"/>
    <property type="match status" value="1"/>
</dbReference>
<evidence type="ECO:0000256" key="5">
    <source>
        <dbReference type="ARBA" id="ARBA00022801"/>
    </source>
</evidence>
<dbReference type="Gene3D" id="3.40.1440.60">
    <property type="entry name" value="PriA, 3(prime) DNA-binding domain"/>
    <property type="match status" value="1"/>
</dbReference>
<dbReference type="GO" id="GO:0006269">
    <property type="term" value="P:DNA replication, synthesis of primer"/>
    <property type="evidence" value="ECO:0007669"/>
    <property type="project" value="UniProtKB-KW"/>
</dbReference>
<dbReference type="GO" id="GO:0005524">
    <property type="term" value="F:ATP binding"/>
    <property type="evidence" value="ECO:0007669"/>
    <property type="project" value="UniProtKB-UniRule"/>
</dbReference>
<dbReference type="CDD" id="cd17929">
    <property type="entry name" value="DEXHc_priA"/>
    <property type="match status" value="1"/>
</dbReference>
<evidence type="ECO:0000256" key="10">
    <source>
        <dbReference type="ARBA" id="ARBA00023235"/>
    </source>
</evidence>
<reference evidence="14 15" key="1">
    <citation type="submission" date="2019-04" db="EMBL/GenBank/DDBJ databases">
        <title>Genome sequence of strain shin9-1.</title>
        <authorList>
            <person name="Gao J."/>
            <person name="Sun J."/>
        </authorList>
    </citation>
    <scope>NUCLEOTIDE SEQUENCE [LARGE SCALE GENOMIC DNA]</scope>
    <source>
        <strain evidence="15">shin9-1</strain>
    </source>
</reference>
<keyword evidence="7 12" id="KW-0862">Zinc</keyword>
<feature type="binding site" evidence="12">
    <location>
        <position position="476"/>
    </location>
    <ligand>
        <name>Zn(2+)</name>
        <dbReference type="ChEBI" id="CHEBI:29105"/>
        <label>2</label>
    </ligand>
</feature>
<dbReference type="HAMAP" id="MF_00983">
    <property type="entry name" value="PriA"/>
    <property type="match status" value="1"/>
</dbReference>
<dbReference type="InterPro" id="IPR041222">
    <property type="entry name" value="PriA_3primeBD"/>
</dbReference>
<dbReference type="GO" id="GO:0008270">
    <property type="term" value="F:zinc ion binding"/>
    <property type="evidence" value="ECO:0007669"/>
    <property type="project" value="UniProtKB-UniRule"/>
</dbReference>
<dbReference type="NCBIfam" id="TIGR00595">
    <property type="entry name" value="priA"/>
    <property type="match status" value="1"/>
</dbReference>
<evidence type="ECO:0000256" key="4">
    <source>
        <dbReference type="ARBA" id="ARBA00022741"/>
    </source>
</evidence>
<evidence type="ECO:0000256" key="1">
    <source>
        <dbReference type="ARBA" id="ARBA00022515"/>
    </source>
</evidence>
<accession>A0A4S8NY25</accession>
<protein>
    <recommendedName>
        <fullName evidence="12">Replication restart protein PriA</fullName>
    </recommendedName>
    <alternativeName>
        <fullName evidence="12">ATP-dependent DNA helicase PriA</fullName>
        <ecNumber evidence="12">5.6.2.4</ecNumber>
    </alternativeName>
    <alternativeName>
        <fullName evidence="12">DNA 3'-5' helicase PriA</fullName>
    </alternativeName>
</protein>
<comment type="similarity">
    <text evidence="12">Belongs to the helicase family. PriA subfamily.</text>
</comment>
<dbReference type="InterPro" id="IPR001650">
    <property type="entry name" value="Helicase_C-like"/>
</dbReference>
<dbReference type="InterPro" id="IPR027417">
    <property type="entry name" value="P-loop_NTPase"/>
</dbReference>
<dbReference type="SMART" id="SM00487">
    <property type="entry name" value="DEXDc"/>
    <property type="match status" value="1"/>
</dbReference>
<feature type="binding site" evidence="12">
    <location>
        <position position="473"/>
    </location>
    <ligand>
        <name>Zn(2+)</name>
        <dbReference type="ChEBI" id="CHEBI:29105"/>
        <label>2</label>
    </ligand>
</feature>
<dbReference type="NCBIfam" id="NF004071">
    <property type="entry name" value="PRK05580.2-3"/>
    <property type="match status" value="1"/>
</dbReference>
<dbReference type="PANTHER" id="PTHR30580:SF0">
    <property type="entry name" value="PRIMOSOMAL PROTEIN N"/>
    <property type="match status" value="1"/>
</dbReference>
<evidence type="ECO:0000313" key="14">
    <source>
        <dbReference type="EMBL" id="THV22408.1"/>
    </source>
</evidence>
<evidence type="ECO:0000256" key="11">
    <source>
        <dbReference type="ARBA" id="ARBA00048988"/>
    </source>
</evidence>
<dbReference type="GO" id="GO:0016887">
    <property type="term" value="F:ATP hydrolysis activity"/>
    <property type="evidence" value="ECO:0007669"/>
    <property type="project" value="RHEA"/>
</dbReference>
<feature type="binding site" evidence="12">
    <location>
        <position position="458"/>
    </location>
    <ligand>
        <name>Zn(2+)</name>
        <dbReference type="ChEBI" id="CHEBI:29105"/>
        <label>2</label>
    </ligand>
</feature>
<dbReference type="Pfam" id="PF18319">
    <property type="entry name" value="Zn_ribbon_PriA"/>
    <property type="match status" value="1"/>
</dbReference>
<dbReference type="OrthoDB" id="9759544at2"/>
<dbReference type="EC" id="5.6.2.4" evidence="12"/>
<dbReference type="GO" id="GO:0006310">
    <property type="term" value="P:DNA recombination"/>
    <property type="evidence" value="ECO:0007669"/>
    <property type="project" value="InterPro"/>
</dbReference>
<dbReference type="GO" id="GO:0043138">
    <property type="term" value="F:3'-5' DNA helicase activity"/>
    <property type="evidence" value="ECO:0007669"/>
    <property type="project" value="UniProtKB-EC"/>
</dbReference>
<keyword evidence="2 12" id="KW-0235">DNA replication</keyword>
<keyword evidence="8 12" id="KW-0067">ATP-binding</keyword>
<feature type="binding site" evidence="12">
    <location>
        <position position="486"/>
    </location>
    <ligand>
        <name>Zn(2+)</name>
        <dbReference type="ChEBI" id="CHEBI:29105"/>
        <label>1</label>
    </ligand>
</feature>
<keyword evidence="9 12" id="KW-0238">DNA-binding</keyword>
<sequence length="737" mass="80881">MTDDSKSLFGELFQPPARNVVPVLVPMPAPTAYSYAVPPGLTVEPGSIVQVPLGPRQVIGVVWDGGEDKGVDPKKLREITKVFDCPPLDGDMRAFLDWIAAYTLSPPGYVARMALRAPAAFDPEPMIEGLRFSGYRPEKITPAREKVLALTADGLSWTKSGLAHACGVSTSVIDGLLKQGVFEQVFLPPPPLVALPDPDFAAHRLAGPQKEAADEILAMQRKGGFAVALIDGVTGSGKTEVYFEAIAETLRQGKQVLILLPEIALTANFLERFQDRFGAKPGEWHSDLATRTREKVWRQVATGEIRVVAGARSALFLPFENLGLIIVDEEHDPAFKQEDRVFYNARDMAVVRARIAGFPVVLVSATPSVESQVNCLAGRYERIHLPTRFADAAMPDLHLIDMRRHPPERGGFLSPILLRSVGKAVERGEQALLFLNRRGYAPLTLCRVCGHRFQCPQCSSWLVEHRFRGQIQCHQCGYHEPTPNACPECGTLDHLVACGPGVERIAEEVERHFPDARTLVLSSDLGGVKRLRLELEAIANGEADIVIGTQLVAKGHNFPLMTLVGIIDADIGLSNGDPRAAERTFQLLSQVTGRAGRTGRKSLGLIQTFQPQHPVMQALVSGDASAFYEREIVEREKAQLPPYGRLVSIIVSADMRAEAEGHARGLRQAAPQESGIMVLGPAEAPLALIRGRHRFRLLIHGRRTNDMQTFVRAMIDRGPKERRSIQVQIDVDPQSFL</sequence>
<dbReference type="InterPro" id="IPR014001">
    <property type="entry name" value="Helicase_ATP-bd"/>
</dbReference>
<keyword evidence="15" id="KW-1185">Reference proteome</keyword>
<dbReference type="Pfam" id="PF17764">
    <property type="entry name" value="PriA_3primeBD"/>
    <property type="match status" value="1"/>
</dbReference>
<dbReference type="GO" id="GO:0006270">
    <property type="term" value="P:DNA replication initiation"/>
    <property type="evidence" value="ECO:0007669"/>
    <property type="project" value="TreeGrafter"/>
</dbReference>
<feature type="binding site" evidence="12">
    <location>
        <position position="449"/>
    </location>
    <ligand>
        <name>Zn(2+)</name>
        <dbReference type="ChEBI" id="CHEBI:29105"/>
        <label>1</label>
    </ligand>
</feature>
<dbReference type="GO" id="GO:0003677">
    <property type="term" value="F:DNA binding"/>
    <property type="evidence" value="ECO:0007669"/>
    <property type="project" value="UniProtKB-UniRule"/>
</dbReference>
<evidence type="ECO:0000313" key="15">
    <source>
        <dbReference type="Proteomes" id="UP000308828"/>
    </source>
</evidence>
<keyword evidence="5 12" id="KW-0378">Hydrolase</keyword>
<keyword evidence="6 12" id="KW-0347">Helicase</keyword>
<dbReference type="SMART" id="SM00490">
    <property type="entry name" value="HELICc"/>
    <property type="match status" value="1"/>
</dbReference>
<feature type="binding site" evidence="12">
    <location>
        <position position="446"/>
    </location>
    <ligand>
        <name>Zn(2+)</name>
        <dbReference type="ChEBI" id="CHEBI:29105"/>
        <label>1</label>
    </ligand>
</feature>
<evidence type="ECO:0000259" key="13">
    <source>
        <dbReference type="PROSITE" id="PS51192"/>
    </source>
</evidence>
<comment type="cofactor">
    <cofactor evidence="12">
        <name>Zn(2+)</name>
        <dbReference type="ChEBI" id="CHEBI:29105"/>
    </cofactor>
    <text evidence="12">Binds 2 zinc ions per subunit.</text>
</comment>
<dbReference type="PANTHER" id="PTHR30580">
    <property type="entry name" value="PRIMOSOMAL PROTEIN N"/>
    <property type="match status" value="1"/>
</dbReference>
<evidence type="ECO:0000256" key="8">
    <source>
        <dbReference type="ARBA" id="ARBA00022840"/>
    </source>
</evidence>
<feature type="domain" description="Helicase ATP-binding" evidence="13">
    <location>
        <begin position="219"/>
        <end position="385"/>
    </location>
</feature>
<dbReference type="InterPro" id="IPR005259">
    <property type="entry name" value="PriA"/>
</dbReference>
<evidence type="ECO:0000256" key="2">
    <source>
        <dbReference type="ARBA" id="ARBA00022705"/>
    </source>
</evidence>
<dbReference type="InterPro" id="IPR011545">
    <property type="entry name" value="DEAD/DEAH_box_helicase_dom"/>
</dbReference>
<dbReference type="AlphaFoldDB" id="A0A4S8NY25"/>
<dbReference type="InterPro" id="IPR042115">
    <property type="entry name" value="PriA_3primeBD_sf"/>
</dbReference>
<organism evidence="14 15">
    <name type="scientific">Peteryoungia ipomoeae</name>
    <dbReference type="NCBI Taxonomy" id="1210932"/>
    <lineage>
        <taxon>Bacteria</taxon>
        <taxon>Pseudomonadati</taxon>
        <taxon>Pseudomonadota</taxon>
        <taxon>Alphaproteobacteria</taxon>
        <taxon>Hyphomicrobiales</taxon>
        <taxon>Rhizobiaceae</taxon>
        <taxon>Peteryoungia</taxon>
    </lineage>
</organism>
<keyword evidence="4 12" id="KW-0547">Nucleotide-binding</keyword>
<gene>
    <name evidence="12" type="primary">priA</name>
    <name evidence="14" type="ORF">FAA97_14085</name>
</gene>
<comment type="catalytic activity">
    <reaction evidence="11 12">
        <text>ATP + H2O = ADP + phosphate + H(+)</text>
        <dbReference type="Rhea" id="RHEA:13065"/>
        <dbReference type="ChEBI" id="CHEBI:15377"/>
        <dbReference type="ChEBI" id="CHEBI:15378"/>
        <dbReference type="ChEBI" id="CHEBI:30616"/>
        <dbReference type="ChEBI" id="CHEBI:43474"/>
        <dbReference type="ChEBI" id="CHEBI:456216"/>
        <dbReference type="EC" id="5.6.2.4"/>
    </reaction>
</comment>
<comment type="catalytic activity">
    <reaction evidence="12">
        <text>Couples ATP hydrolysis with the unwinding of duplex DNA by translocating in the 3'-5' direction.</text>
        <dbReference type="EC" id="5.6.2.4"/>
    </reaction>
</comment>
<keyword evidence="10 12" id="KW-0413">Isomerase</keyword>
<dbReference type="Pfam" id="PF00270">
    <property type="entry name" value="DEAD"/>
    <property type="match status" value="1"/>
</dbReference>
<comment type="function">
    <text evidence="12">Initiates the restart of stalled replication forks, which reloads the replicative helicase on sites other than the origin of replication. Recognizes and binds to abandoned replication forks and remodels them to uncover a helicase loading site. Promotes assembly of the primosome at these replication forks.</text>
</comment>
<evidence type="ECO:0000256" key="9">
    <source>
        <dbReference type="ARBA" id="ARBA00023125"/>
    </source>
</evidence>
<dbReference type="EMBL" id="STGV01000004">
    <property type="protein sequence ID" value="THV22408.1"/>
    <property type="molecule type" value="Genomic_DNA"/>
</dbReference>
<dbReference type="GO" id="GO:0006302">
    <property type="term" value="P:double-strand break repair"/>
    <property type="evidence" value="ECO:0007669"/>
    <property type="project" value="InterPro"/>
</dbReference>
<feature type="binding site" evidence="12">
    <location>
        <position position="489"/>
    </location>
    <ligand>
        <name>Zn(2+)</name>
        <dbReference type="ChEBI" id="CHEBI:29105"/>
        <label>1</label>
    </ligand>
</feature>
<dbReference type="FunFam" id="3.40.50.300:FF:000489">
    <property type="entry name" value="Primosome assembly protein PriA"/>
    <property type="match status" value="1"/>
</dbReference>
<comment type="subunit">
    <text evidence="12">Component of the replication restart primosome.</text>
</comment>
<dbReference type="Pfam" id="PF18074">
    <property type="entry name" value="PriA_C"/>
    <property type="match status" value="1"/>
</dbReference>
<name>A0A4S8NY25_9HYPH</name>
<dbReference type="InterPro" id="IPR040498">
    <property type="entry name" value="PriA_CRR"/>
</dbReference>
<proteinExistence type="inferred from homology"/>
<dbReference type="NCBIfam" id="NF004070">
    <property type="entry name" value="PRK05580.2-2"/>
    <property type="match status" value="1"/>
</dbReference>
<evidence type="ECO:0000256" key="12">
    <source>
        <dbReference type="HAMAP-Rule" id="MF_00983"/>
    </source>
</evidence>